<gene>
    <name evidence="1" type="ORF">IE53DRAFT_316441</name>
</gene>
<dbReference type="Proteomes" id="UP000245626">
    <property type="component" value="Unassembled WGS sequence"/>
</dbReference>
<name>A0ACD0NWE1_9BASI</name>
<reference evidence="1 2" key="1">
    <citation type="journal article" date="2018" name="Mol. Biol. Evol.">
        <title>Broad Genomic Sampling Reveals a Smut Pathogenic Ancestry of the Fungal Clade Ustilaginomycotina.</title>
        <authorList>
            <person name="Kijpornyongpan T."/>
            <person name="Mondo S.J."/>
            <person name="Barry K."/>
            <person name="Sandor L."/>
            <person name="Lee J."/>
            <person name="Lipzen A."/>
            <person name="Pangilinan J."/>
            <person name="LaButti K."/>
            <person name="Hainaut M."/>
            <person name="Henrissat B."/>
            <person name="Grigoriev I.V."/>
            <person name="Spatafora J.W."/>
            <person name="Aime M.C."/>
        </authorList>
    </citation>
    <scope>NUCLEOTIDE SEQUENCE [LARGE SCALE GENOMIC DNA]</scope>
    <source>
        <strain evidence="1 2">SA 807</strain>
    </source>
</reference>
<sequence>MLASLPSSFLSTRKAPTSGEDTNNVSSGLDTPDSESDQIITTSTVTTTTRSKLGGQSLQAGSSGGGSSTTTVTHHGAKGLTHSVGHDGAVHLHPLPASSSRGRSRKVRAVVTFVPRQSHFDRFNQSSSGDPFRGFYTLFWISLTLFVLNTSYTSFSDTGSLLSLSFATLFSKDAGILALSDAVLIASTFICVPFAKVCQKGWVRYWPTAVAFQHLWQATLLGVVIKWARYRQWPWVQSGFFVLHTLSMMMKIHSYMAVNGSMADLYHRMRRVEGMLEERVAEVSKVPPNKGTEAFRDAWAKALEEAGQLVAQPEDKEAGRSEAPTADTTWPSPESQRGTSSLRLRKNATPLDSANGATEEREKSPSLKQAGEDSLDARVVPEAEGRRRKRLARKVSVSRGTIRDPHPLANHPDKLISELARDIENMREDLLSSPEATTSGLMADEHIVKQDPVMWPENVTYANFWDYLLVPTLVYELQYPRTTTVRPFYLLEKVLATFGTFFVIYVITEHWIMPNSPNPETPFLRSFLTLAVPMMTNYLLIFYLIFEGVCNGFAEITRFADREFYQDWWNATSMDVFSRKWNKPVHSFLLKHVYASTIAAWGLSRNMAMFLTFLLSSLVHELVMAIVSGKIRGYLFAAQMIQLPLIFLSQIPFVKRNETLGNMIFWVGLMAGFPLLNIGYLVY</sequence>
<evidence type="ECO:0000313" key="2">
    <source>
        <dbReference type="Proteomes" id="UP000245626"/>
    </source>
</evidence>
<dbReference type="EMBL" id="KZ819969">
    <property type="protein sequence ID" value="PWN50101.1"/>
    <property type="molecule type" value="Genomic_DNA"/>
</dbReference>
<protein>
    <submittedName>
        <fullName evidence="1">MBOAT-domain-containing protein</fullName>
    </submittedName>
</protein>
<keyword evidence="2" id="KW-1185">Reference proteome</keyword>
<proteinExistence type="predicted"/>
<organism evidence="1 2">
    <name type="scientific">Violaceomyces palustris</name>
    <dbReference type="NCBI Taxonomy" id="1673888"/>
    <lineage>
        <taxon>Eukaryota</taxon>
        <taxon>Fungi</taxon>
        <taxon>Dikarya</taxon>
        <taxon>Basidiomycota</taxon>
        <taxon>Ustilaginomycotina</taxon>
        <taxon>Ustilaginomycetes</taxon>
        <taxon>Violaceomycetales</taxon>
        <taxon>Violaceomycetaceae</taxon>
        <taxon>Violaceomyces</taxon>
    </lineage>
</organism>
<evidence type="ECO:0000313" key="1">
    <source>
        <dbReference type="EMBL" id="PWN50101.1"/>
    </source>
</evidence>
<accession>A0ACD0NWE1</accession>